<dbReference type="PANTHER" id="PTHR30508">
    <property type="entry name" value="FES CLUSTER ASSEMBLY PROTEIN SUF"/>
    <property type="match status" value="1"/>
</dbReference>
<evidence type="ECO:0000313" key="3">
    <source>
        <dbReference type="EMBL" id="HEU97693.1"/>
    </source>
</evidence>
<dbReference type="PANTHER" id="PTHR30508:SF1">
    <property type="entry name" value="UPF0051 PROTEIN ABCI8, CHLOROPLASTIC-RELATED"/>
    <property type="match status" value="1"/>
</dbReference>
<dbReference type="EMBL" id="DSFE01000051">
    <property type="protein sequence ID" value="HEU97693.1"/>
    <property type="molecule type" value="Genomic_DNA"/>
</dbReference>
<dbReference type="SUPFAM" id="SSF101960">
    <property type="entry name" value="Stabilizer of iron transporter SufD"/>
    <property type="match status" value="1"/>
</dbReference>
<reference evidence="3" key="1">
    <citation type="journal article" date="2020" name="mSystems">
        <title>Genome- and Community-Level Interaction Insights into Carbon Utilization and Element Cycling Functions of Hydrothermarchaeota in Hydrothermal Sediment.</title>
        <authorList>
            <person name="Zhou Z."/>
            <person name="Liu Y."/>
            <person name="Xu W."/>
            <person name="Pan J."/>
            <person name="Luo Z.H."/>
            <person name="Li M."/>
        </authorList>
    </citation>
    <scope>NUCLEOTIDE SEQUENCE [LARGE SCALE GENOMIC DNA]</scope>
    <source>
        <strain evidence="3">SpSt-1259</strain>
    </source>
</reference>
<evidence type="ECO:0000256" key="1">
    <source>
        <dbReference type="ARBA" id="ARBA00043967"/>
    </source>
</evidence>
<comment type="caution">
    <text evidence="3">The sequence shown here is derived from an EMBL/GenBank/DDBJ whole genome shotgun (WGS) entry which is preliminary data.</text>
</comment>
<dbReference type="InterPro" id="IPR055346">
    <property type="entry name" value="Fe-S_cluster_assembly_SufBD"/>
</dbReference>
<dbReference type="GO" id="GO:0016226">
    <property type="term" value="P:iron-sulfur cluster assembly"/>
    <property type="evidence" value="ECO:0007669"/>
    <property type="project" value="InterPro"/>
</dbReference>
<proteinExistence type="inferred from homology"/>
<dbReference type="InterPro" id="IPR000825">
    <property type="entry name" value="SUF_FeS_clus_asmbl_SufBD_core"/>
</dbReference>
<comment type="similarity">
    <text evidence="1">Belongs to the iron-sulfur cluster assembly SufBD family.</text>
</comment>
<dbReference type="InterPro" id="IPR037284">
    <property type="entry name" value="SUF_FeS_clus_asmbl_SufBD_sf"/>
</dbReference>
<organism evidence="3">
    <name type="scientific">Fervidicoccus fontis</name>
    <dbReference type="NCBI Taxonomy" id="683846"/>
    <lineage>
        <taxon>Archaea</taxon>
        <taxon>Thermoproteota</taxon>
        <taxon>Thermoprotei</taxon>
        <taxon>Fervidicoccales</taxon>
        <taxon>Fervidicoccaceae</taxon>
        <taxon>Fervidicoccus</taxon>
    </lineage>
</organism>
<evidence type="ECO:0000259" key="2">
    <source>
        <dbReference type="Pfam" id="PF01458"/>
    </source>
</evidence>
<accession>A0A7C2YZG6</accession>
<protein>
    <recommendedName>
        <fullName evidence="2">SUF system FeS cluster assembly SufBD core domain-containing protein</fullName>
    </recommendedName>
</protein>
<name>A0A7C2YZG6_9CREN</name>
<gene>
    <name evidence="3" type="ORF">ENO36_02410</name>
</gene>
<dbReference type="Proteomes" id="UP000885664">
    <property type="component" value="Unassembled WGS sequence"/>
</dbReference>
<feature type="domain" description="SUF system FeS cluster assembly SufBD core" evidence="2">
    <location>
        <begin position="111"/>
        <end position="333"/>
    </location>
</feature>
<dbReference type="Pfam" id="PF01458">
    <property type="entry name" value="SUFBD_core"/>
    <property type="match status" value="1"/>
</dbReference>
<sequence length="361" mass="40003">MSKDTNEKLTEALGKAKELGIDVEKGGSIVLNETMLFRRLSEELEKKGIIYTEIHEAAKKYSDIFEKHAFMKVRGSLKEIDSGVFLYVPRGVILEKPIFNCFVLGKRGIVQRIYNLIIIEDDSKAIGLSGCFTLVNEAIHSSLEEIHVGSNASFTKVMLHNWLPKISVSAFTAVQLGRGGKYQDIYVNYSEARSISFNTRIYHEGDYSASRADQIIATSGTGDLKYSTEVFLSRKGTSSQLISRLLSRDRGKIKSKTKIVAEEKETKGHIDCKGMLLGDGGEISTIPELSSMSSDAELTHEASIGKIKKEELEYLETKGFTEEQAISLLVRGFLETGTTGLPESIKNSIDNILERLSRAKG</sequence>
<dbReference type="AlphaFoldDB" id="A0A7C2YZG6"/>